<dbReference type="GO" id="GO:0006415">
    <property type="term" value="P:translational termination"/>
    <property type="evidence" value="ECO:0007669"/>
    <property type="project" value="TreeGrafter"/>
</dbReference>
<dbReference type="RefSeq" id="WP_090093203.1">
    <property type="nucleotide sequence ID" value="NZ_CBCRVU010000001.1"/>
</dbReference>
<reference evidence="4" key="1">
    <citation type="submission" date="2016-10" db="EMBL/GenBank/DDBJ databases">
        <authorList>
            <person name="Varghese N."/>
            <person name="Submissions S."/>
        </authorList>
    </citation>
    <scope>NUCLEOTIDE SEQUENCE [LARGE SCALE GENOMIC DNA]</scope>
    <source>
        <strain evidence="4">R-53102</strain>
    </source>
</reference>
<dbReference type="GO" id="GO:0004521">
    <property type="term" value="F:RNA endonuclease activity"/>
    <property type="evidence" value="ECO:0007669"/>
    <property type="project" value="TreeGrafter"/>
</dbReference>
<dbReference type="Gene3D" id="3.30.2310.20">
    <property type="entry name" value="RelE-like"/>
    <property type="match status" value="1"/>
</dbReference>
<organism evidence="3 4">
    <name type="scientific">Lactobacillus bombicola</name>
    <dbReference type="NCBI Taxonomy" id="1505723"/>
    <lineage>
        <taxon>Bacteria</taxon>
        <taxon>Bacillati</taxon>
        <taxon>Bacillota</taxon>
        <taxon>Bacilli</taxon>
        <taxon>Lactobacillales</taxon>
        <taxon>Lactobacillaceae</taxon>
        <taxon>Lactobacillus</taxon>
    </lineage>
</organism>
<dbReference type="Pfam" id="PF15738">
    <property type="entry name" value="YafQ_toxin"/>
    <property type="match status" value="1"/>
</dbReference>
<feature type="active site" description="Proton donor" evidence="2">
    <location>
        <position position="85"/>
    </location>
</feature>
<sequence length="91" mass="10721">MYKIKQSRKFKKSAKQAVKQGKDLNKLFAAVEAIITNNIGPKYHDHELKGKWQGIRELHIEPDWLLTYQIKNNELILYLVDTGSHRQLFDK</sequence>
<evidence type="ECO:0000256" key="2">
    <source>
        <dbReference type="PIRSR" id="PIRSR006156-1"/>
    </source>
</evidence>
<dbReference type="PIRSF" id="PIRSF006156">
    <property type="entry name" value="YafQ"/>
    <property type="match status" value="1"/>
</dbReference>
<dbReference type="SUPFAM" id="SSF143011">
    <property type="entry name" value="RelE-like"/>
    <property type="match status" value="1"/>
</dbReference>
<dbReference type="EMBL" id="FOMN01000004">
    <property type="protein sequence ID" value="SFD46898.1"/>
    <property type="molecule type" value="Genomic_DNA"/>
</dbReference>
<dbReference type="GO" id="GO:0006402">
    <property type="term" value="P:mRNA catabolic process"/>
    <property type="evidence" value="ECO:0007669"/>
    <property type="project" value="TreeGrafter"/>
</dbReference>
<evidence type="ECO:0000313" key="3">
    <source>
        <dbReference type="EMBL" id="SFD46898.1"/>
    </source>
</evidence>
<dbReference type="NCBIfam" id="TIGR02385">
    <property type="entry name" value="RelE_StbE"/>
    <property type="match status" value="1"/>
</dbReference>
<accession>A0A1I1SQ94</accession>
<protein>
    <submittedName>
        <fullName evidence="3">mRNA interferase YafQ</fullName>
    </submittedName>
</protein>
<dbReference type="InterPro" id="IPR007712">
    <property type="entry name" value="RelE/ParE_toxin"/>
</dbReference>
<evidence type="ECO:0000256" key="1">
    <source>
        <dbReference type="ARBA" id="ARBA00022649"/>
    </source>
</evidence>
<gene>
    <name evidence="3" type="ORF">SAMN04487792_1009</name>
</gene>
<proteinExistence type="predicted"/>
<dbReference type="PANTHER" id="PTHR40588:SF1">
    <property type="entry name" value="MRNA INTERFERASE TOXIN YAFQ"/>
    <property type="match status" value="1"/>
</dbReference>
<dbReference type="PANTHER" id="PTHR40588">
    <property type="entry name" value="MRNA INTERFERASE TOXIN YAFQ"/>
    <property type="match status" value="1"/>
</dbReference>
<name>A0A1I1SQ94_9LACO</name>
<evidence type="ECO:0000313" key="4">
    <source>
        <dbReference type="Proteomes" id="UP000199599"/>
    </source>
</evidence>
<dbReference type="InterPro" id="IPR035093">
    <property type="entry name" value="RelE/ParE_toxin_dom_sf"/>
</dbReference>
<keyword evidence="1" id="KW-1277">Toxin-antitoxin system</keyword>
<dbReference type="InterPro" id="IPR004386">
    <property type="entry name" value="Toxin_YafQ-like"/>
</dbReference>
<dbReference type="AlphaFoldDB" id="A0A1I1SQ94"/>
<dbReference type="Proteomes" id="UP000199599">
    <property type="component" value="Unassembled WGS sequence"/>
</dbReference>